<dbReference type="PANTHER" id="PTHR24221:SF590">
    <property type="entry name" value="COMPONENT LINKED WITH THE ASSEMBLY OF CYTOCHROME' TRANSPORT TRANSMEMBRANE ATP-BINDING PROTEIN ABC TRANSPORTER CYDD-RELATED"/>
    <property type="match status" value="1"/>
</dbReference>
<feature type="transmembrane region" description="Helical" evidence="8">
    <location>
        <begin position="41"/>
        <end position="62"/>
    </location>
</feature>
<feature type="transmembrane region" description="Helical" evidence="8">
    <location>
        <begin position="195"/>
        <end position="215"/>
    </location>
</feature>
<evidence type="ECO:0000256" key="2">
    <source>
        <dbReference type="ARBA" id="ARBA00022692"/>
    </source>
</evidence>
<dbReference type="InterPro" id="IPR011527">
    <property type="entry name" value="ABC1_TM_dom"/>
</dbReference>
<dbReference type="PROSITE" id="PS50929">
    <property type="entry name" value="ABC_TM1F"/>
    <property type="match status" value="1"/>
</dbReference>
<sequence length="628" mass="65084">MTPQALATEHSEHTPASPQSGPAAPVQPQPKIQVDTPAGRIANILSFTLGALSSLAQVWTLVSLGRGLGSLAPTLSSAPTSVLASLPLPATFNSYLLQAAFAALLAAACQVAVELVSRSSAIREEGQLRRRALAHLLELGPARAAHLRTGSTTSLLTDGAERVSTYRQTFLAPAVASVLTPVLVLLLLAVTVDLLSALILFAGIVTVPAAIGFFLKHSRRSSAGSRRERMRLAGAYLDAIQGLTTLTLIRAAERAATDLRHAGEANRQAIMRMLAGNQRIIFLTDSLFSLFFIAATAVLALVRLSSGAIDLGGALALSLSSFVLLEPLDRLGAFFYVGMGGVANQRAICRILATRRPGAAAPVDDAVGNRENSSSTANANEQVIDYSADSGAAGVDESTAPRPAAAPAAPAFSMSGVTAAWEPERPVLTGVNLQVTQGERIALTGPSGAGKSTLLSLATGDLLPAAGTVQVGGVTLNAANQDAIRAASAVVSQSTWLFCGTIADNLRLADPQATTAQMWQALQEANLAQEVRQMPDGLDTLVGEQGLGLSGGQAQRVSLARAFLANRPLLLLDEPTSQVDLAGEALILQAIERLAVGRTVLTVSHRQGAVDAADRVLQVADGHVQEVA</sequence>
<dbReference type="Pfam" id="PF00664">
    <property type="entry name" value="ABC_membrane"/>
    <property type="match status" value="1"/>
</dbReference>
<feature type="domain" description="ABC transporter" evidence="9">
    <location>
        <begin position="412"/>
        <end position="627"/>
    </location>
</feature>
<gene>
    <name evidence="11" type="ORF">NCTC11535_01270</name>
</gene>
<comment type="caution">
    <text evidence="11">The sequence shown here is derived from an EMBL/GenBank/DDBJ whole genome shotgun (WGS) entry which is preliminary data.</text>
</comment>
<keyword evidence="12" id="KW-1185">Reference proteome</keyword>
<accession>A0ABY1VNQ2</accession>
<dbReference type="SUPFAM" id="SSF52540">
    <property type="entry name" value="P-loop containing nucleoside triphosphate hydrolases"/>
    <property type="match status" value="1"/>
</dbReference>
<dbReference type="InterPro" id="IPR027417">
    <property type="entry name" value="P-loop_NTPase"/>
</dbReference>
<dbReference type="PANTHER" id="PTHR24221">
    <property type="entry name" value="ATP-BINDING CASSETTE SUB-FAMILY B"/>
    <property type="match status" value="1"/>
</dbReference>
<organism evidence="11 12">
    <name type="scientific">Actinomyces bovis</name>
    <dbReference type="NCBI Taxonomy" id="1658"/>
    <lineage>
        <taxon>Bacteria</taxon>
        <taxon>Bacillati</taxon>
        <taxon>Actinomycetota</taxon>
        <taxon>Actinomycetes</taxon>
        <taxon>Actinomycetales</taxon>
        <taxon>Actinomycetaceae</taxon>
        <taxon>Actinomyces</taxon>
    </lineage>
</organism>
<evidence type="ECO:0000256" key="6">
    <source>
        <dbReference type="ARBA" id="ARBA00023136"/>
    </source>
</evidence>
<dbReference type="InterPro" id="IPR017871">
    <property type="entry name" value="ABC_transporter-like_CS"/>
</dbReference>
<dbReference type="Pfam" id="PF00005">
    <property type="entry name" value="ABC_tran"/>
    <property type="match status" value="1"/>
</dbReference>
<feature type="region of interest" description="Disordered" evidence="7">
    <location>
        <begin position="1"/>
        <end position="31"/>
    </location>
</feature>
<dbReference type="PROSITE" id="PS50893">
    <property type="entry name" value="ABC_TRANSPORTER_2"/>
    <property type="match status" value="1"/>
</dbReference>
<feature type="transmembrane region" description="Helical" evidence="8">
    <location>
        <begin position="170"/>
        <end position="189"/>
    </location>
</feature>
<protein>
    <submittedName>
        <fullName evidence="11">Probable ABC transporter ATP-binding protein HI_0664</fullName>
    </submittedName>
</protein>
<evidence type="ECO:0000256" key="4">
    <source>
        <dbReference type="ARBA" id="ARBA00022840"/>
    </source>
</evidence>
<feature type="domain" description="ABC transmembrane type-1" evidence="10">
    <location>
        <begin position="44"/>
        <end position="340"/>
    </location>
</feature>
<evidence type="ECO:0000256" key="5">
    <source>
        <dbReference type="ARBA" id="ARBA00022989"/>
    </source>
</evidence>
<keyword evidence="5 8" id="KW-1133">Transmembrane helix</keyword>
<evidence type="ECO:0000256" key="3">
    <source>
        <dbReference type="ARBA" id="ARBA00022741"/>
    </source>
</evidence>
<proteinExistence type="predicted"/>
<dbReference type="InterPro" id="IPR003593">
    <property type="entry name" value="AAA+_ATPase"/>
</dbReference>
<feature type="transmembrane region" description="Helical" evidence="8">
    <location>
        <begin position="95"/>
        <end position="113"/>
    </location>
</feature>
<dbReference type="PROSITE" id="PS00211">
    <property type="entry name" value="ABC_TRANSPORTER_1"/>
    <property type="match status" value="1"/>
</dbReference>
<keyword evidence="4 11" id="KW-0067">ATP-binding</keyword>
<dbReference type="EMBL" id="UAPQ01000007">
    <property type="protein sequence ID" value="SPT53600.1"/>
    <property type="molecule type" value="Genomic_DNA"/>
</dbReference>
<dbReference type="SMART" id="SM00382">
    <property type="entry name" value="AAA"/>
    <property type="match status" value="1"/>
</dbReference>
<evidence type="ECO:0000256" key="8">
    <source>
        <dbReference type="SAM" id="Phobius"/>
    </source>
</evidence>
<dbReference type="InterPro" id="IPR003439">
    <property type="entry name" value="ABC_transporter-like_ATP-bd"/>
</dbReference>
<name>A0ABY1VNQ2_9ACTO</name>
<dbReference type="GO" id="GO:0005524">
    <property type="term" value="F:ATP binding"/>
    <property type="evidence" value="ECO:0007669"/>
    <property type="project" value="UniProtKB-KW"/>
</dbReference>
<dbReference type="SUPFAM" id="SSF90123">
    <property type="entry name" value="ABC transporter transmembrane region"/>
    <property type="match status" value="1"/>
</dbReference>
<keyword evidence="2 8" id="KW-0812">Transmembrane</keyword>
<dbReference type="Proteomes" id="UP000250006">
    <property type="component" value="Unassembled WGS sequence"/>
</dbReference>
<keyword evidence="3" id="KW-0547">Nucleotide-binding</keyword>
<dbReference type="InterPro" id="IPR039421">
    <property type="entry name" value="Type_1_exporter"/>
</dbReference>
<evidence type="ECO:0000256" key="1">
    <source>
        <dbReference type="ARBA" id="ARBA00004651"/>
    </source>
</evidence>
<dbReference type="InterPro" id="IPR036640">
    <property type="entry name" value="ABC1_TM_sf"/>
</dbReference>
<evidence type="ECO:0000313" key="12">
    <source>
        <dbReference type="Proteomes" id="UP000250006"/>
    </source>
</evidence>
<evidence type="ECO:0000259" key="10">
    <source>
        <dbReference type="PROSITE" id="PS50929"/>
    </source>
</evidence>
<evidence type="ECO:0000259" key="9">
    <source>
        <dbReference type="PROSITE" id="PS50893"/>
    </source>
</evidence>
<feature type="transmembrane region" description="Helical" evidence="8">
    <location>
        <begin position="280"/>
        <end position="302"/>
    </location>
</feature>
<evidence type="ECO:0000256" key="7">
    <source>
        <dbReference type="SAM" id="MobiDB-lite"/>
    </source>
</evidence>
<dbReference type="Gene3D" id="1.20.1560.10">
    <property type="entry name" value="ABC transporter type 1, transmembrane domain"/>
    <property type="match status" value="1"/>
</dbReference>
<keyword evidence="6 8" id="KW-0472">Membrane</keyword>
<comment type="subcellular location">
    <subcellularLocation>
        <location evidence="1">Cell membrane</location>
        <topology evidence="1">Multi-pass membrane protein</topology>
    </subcellularLocation>
</comment>
<dbReference type="Gene3D" id="3.40.50.300">
    <property type="entry name" value="P-loop containing nucleotide triphosphate hydrolases"/>
    <property type="match status" value="1"/>
</dbReference>
<reference evidence="11 12" key="1">
    <citation type="submission" date="2018-06" db="EMBL/GenBank/DDBJ databases">
        <authorList>
            <consortium name="Pathogen Informatics"/>
            <person name="Doyle S."/>
        </authorList>
    </citation>
    <scope>NUCLEOTIDE SEQUENCE [LARGE SCALE GENOMIC DNA]</scope>
    <source>
        <strain evidence="11 12">NCTC11535</strain>
    </source>
</reference>
<evidence type="ECO:0000313" key="11">
    <source>
        <dbReference type="EMBL" id="SPT53600.1"/>
    </source>
</evidence>